<dbReference type="Pfam" id="PF07992">
    <property type="entry name" value="Pyr_redox_2"/>
    <property type="match status" value="1"/>
</dbReference>
<dbReference type="SUPFAM" id="SSF51905">
    <property type="entry name" value="FAD/NAD(P)-binding domain"/>
    <property type="match status" value="1"/>
</dbReference>
<dbReference type="InterPro" id="IPR050097">
    <property type="entry name" value="Ferredoxin-NADP_redctase_2"/>
</dbReference>
<dbReference type="PANTHER" id="PTHR48105">
    <property type="entry name" value="THIOREDOXIN REDUCTASE 1-RELATED-RELATED"/>
    <property type="match status" value="1"/>
</dbReference>
<dbReference type="GO" id="GO:0016491">
    <property type="term" value="F:oxidoreductase activity"/>
    <property type="evidence" value="ECO:0007669"/>
    <property type="project" value="UniProtKB-KW"/>
</dbReference>
<evidence type="ECO:0000256" key="2">
    <source>
        <dbReference type="ARBA" id="ARBA00022630"/>
    </source>
</evidence>
<dbReference type="InterPro" id="IPR036188">
    <property type="entry name" value="FAD/NAD-bd_sf"/>
</dbReference>
<keyword evidence="2" id="KW-0285">Flavoprotein</keyword>
<name>A0A849I5T1_9HYPH</name>
<sequence>MTRPDSPELDCLVVGAGPAGLAAALYLARFNRRFLLVDSGDPRAAWIPTSHNIPFFADGISGRDILGSQREHVGRYGGRILAGNVTAIEKSGGCFSAEIEPEAGSRRTVRARRVLLATGARDVEPDLPDLPDAVRRGLVRYCPICDGYEAAGKRIGVIGYGDRGLGEAVFVARTYSRDVTLLTLGQGMDLDADERRRIAEHGIKVVHEPIASLDIEGDRIAATRTRSGHEHRFEVLYSALGLKPRSELAVALGAEHDETGALLVDDHNRTSVAGLYAAGGVVRGLDQVVVALGHAAIAATDIHNRCELPTEEEEGGN</sequence>
<feature type="domain" description="FAD/NAD(P)-binding" evidence="4">
    <location>
        <begin position="10"/>
        <end position="295"/>
    </location>
</feature>
<comment type="caution">
    <text evidence="5">The sequence shown here is derived from an EMBL/GenBank/DDBJ whole genome shotgun (WGS) entry which is preliminary data.</text>
</comment>
<keyword evidence="3" id="KW-0560">Oxidoreductase</keyword>
<evidence type="ECO:0000313" key="6">
    <source>
        <dbReference type="Proteomes" id="UP000564885"/>
    </source>
</evidence>
<gene>
    <name evidence="5" type="ORF">HJG44_10140</name>
</gene>
<accession>A0A849I5T1</accession>
<dbReference type="Proteomes" id="UP000564885">
    <property type="component" value="Unassembled WGS sequence"/>
</dbReference>
<proteinExistence type="predicted"/>
<dbReference type="PRINTS" id="PR00469">
    <property type="entry name" value="PNDRDTASEII"/>
</dbReference>
<protein>
    <recommendedName>
        <fullName evidence="1">Thioredoxin reductase</fullName>
    </recommendedName>
</protein>
<evidence type="ECO:0000259" key="4">
    <source>
        <dbReference type="Pfam" id="PF07992"/>
    </source>
</evidence>
<evidence type="ECO:0000256" key="1">
    <source>
        <dbReference type="ARBA" id="ARBA00018719"/>
    </source>
</evidence>
<dbReference type="Gene3D" id="3.50.50.60">
    <property type="entry name" value="FAD/NAD(P)-binding domain"/>
    <property type="match status" value="2"/>
</dbReference>
<dbReference type="EMBL" id="JABEPP010000003">
    <property type="protein sequence ID" value="NNM72738.1"/>
    <property type="molecule type" value="Genomic_DNA"/>
</dbReference>
<reference evidence="5 6" key="1">
    <citation type="submission" date="2020-04" db="EMBL/GenBank/DDBJ databases">
        <title>Enterovirga sp. isolate from soil.</title>
        <authorList>
            <person name="Chea S."/>
            <person name="Kim D.-U."/>
        </authorList>
    </citation>
    <scope>NUCLEOTIDE SEQUENCE [LARGE SCALE GENOMIC DNA]</scope>
    <source>
        <strain evidence="5 6">DB1703</strain>
    </source>
</reference>
<dbReference type="AlphaFoldDB" id="A0A849I5T1"/>
<dbReference type="PRINTS" id="PR00368">
    <property type="entry name" value="FADPNR"/>
</dbReference>
<evidence type="ECO:0000256" key="3">
    <source>
        <dbReference type="ARBA" id="ARBA00023002"/>
    </source>
</evidence>
<keyword evidence="6" id="KW-1185">Reference proteome</keyword>
<evidence type="ECO:0000313" key="5">
    <source>
        <dbReference type="EMBL" id="NNM72738.1"/>
    </source>
</evidence>
<dbReference type="InterPro" id="IPR023753">
    <property type="entry name" value="FAD/NAD-binding_dom"/>
</dbReference>
<organism evidence="5 6">
    <name type="scientific">Enterovirga aerilata</name>
    <dbReference type="NCBI Taxonomy" id="2730920"/>
    <lineage>
        <taxon>Bacteria</taxon>
        <taxon>Pseudomonadati</taxon>
        <taxon>Pseudomonadota</taxon>
        <taxon>Alphaproteobacteria</taxon>
        <taxon>Hyphomicrobiales</taxon>
        <taxon>Methylobacteriaceae</taxon>
        <taxon>Enterovirga</taxon>
    </lineage>
</organism>
<dbReference type="RefSeq" id="WP_171218274.1">
    <property type="nucleotide sequence ID" value="NZ_JABEPP010000003.1"/>
</dbReference>